<name>H6U5Y1_9LACT</name>
<dbReference type="NCBIfam" id="TIGR01847">
    <property type="entry name" value="bacteriocin_sig"/>
    <property type="match status" value="1"/>
</dbReference>
<keyword evidence="1" id="KW-0614">Plasmid</keyword>
<reference evidence="2" key="2">
    <citation type="journal article" date="2025" name="Int. J. Mol. Sci.">
        <title>Solution Structure of the Broad-Spectrum Bacteriocin Garvicin Q.</title>
        <authorList>
            <person name="Mallett T."/>
            <person name="Lamer T."/>
            <person name="Aleksandrzak-Piekarczyk T."/>
            <person name="McKay R.T."/>
            <person name="Catenza K."/>
            <person name="Sit C."/>
            <person name="Rainey J.K."/>
            <person name="Towle-Straub K.M."/>
            <person name="Vederas J.C."/>
            <person name="van Belkum M.J."/>
        </authorList>
    </citation>
    <scope>STRUCTURE BY NMR OF 21-70</scope>
</reference>
<geneLocation type="plasmid" evidence="1">
    <name>LGA0R65</name>
</geneLocation>
<sequence>MENKNYTVLSDEELQKIDGGEYHLMNGANGYLTRVNGKYVYRVTKDPVSAVFGVISNGWGSAGAGFGPQH</sequence>
<dbReference type="GO" id="GO:0005576">
    <property type="term" value="C:extracellular region"/>
    <property type="evidence" value="ECO:0007669"/>
    <property type="project" value="InterPro"/>
</dbReference>
<dbReference type="InterPro" id="IPR007464">
    <property type="entry name" value="Bacteriocin_IId"/>
</dbReference>
<dbReference type="NCBIfam" id="NF033837">
    <property type="entry name" value="GarQ_core"/>
    <property type="match status" value="1"/>
</dbReference>
<dbReference type="InterPro" id="IPR010133">
    <property type="entry name" value="Bacteriocin_signal_seq"/>
</dbReference>
<dbReference type="EMBL" id="JN605800">
    <property type="protein sequence ID" value="AEN79392.1"/>
    <property type="molecule type" value="Genomic_DNA"/>
</dbReference>
<protein>
    <submittedName>
        <fullName evidence="1">Prepeptide GarQ</fullName>
    </submittedName>
</protein>
<dbReference type="PDB" id="9OIL">
    <property type="method" value="NMR"/>
    <property type="chains" value="A=21-70"/>
</dbReference>
<evidence type="ECO:0007829" key="2">
    <source>
        <dbReference type="PDB" id="9OIL"/>
    </source>
</evidence>
<accession>H6U5Y1</accession>
<dbReference type="AlphaFoldDB" id="H6U5Y1"/>
<evidence type="ECO:0000313" key="1">
    <source>
        <dbReference type="EMBL" id="AEN79392.1"/>
    </source>
</evidence>
<reference evidence="1" key="1">
    <citation type="journal article" date="2012" name="Appl. Environ. Microbiol.">
        <title>Garvieacin Q, a Novel Class II Bacteriocin from Lactococcus garvieae BCC 43578.</title>
        <authorList>
            <person name="Tosukhowong A."/>
            <person name="Zendo T."/>
            <person name="Visessanguan W."/>
            <person name="Roytrakul S."/>
            <person name="Pumpuang L."/>
            <person name="Jaresitthikunchai J."/>
            <person name="Sonomoto K."/>
        </authorList>
    </citation>
    <scope>NUCLEOTIDE SEQUENCE</scope>
    <source>
        <strain evidence="1">BCC 43578</strain>
        <plasmid evidence="1">LGA0R65</plasmid>
    </source>
</reference>
<keyword evidence="2" id="KW-0002">3D-structure</keyword>
<gene>
    <name evidence="1" type="primary">garQ</name>
</gene>
<dbReference type="Pfam" id="PF04369">
    <property type="entry name" value="Lactococcin"/>
    <property type="match status" value="1"/>
</dbReference>
<dbReference type="SMR" id="H6U5Y1"/>
<dbReference type="GO" id="GO:0042742">
    <property type="term" value="P:defense response to bacterium"/>
    <property type="evidence" value="ECO:0007669"/>
    <property type="project" value="InterPro"/>
</dbReference>
<organism evidence="1">
    <name type="scientific">Lactococcus garvieae</name>
    <dbReference type="NCBI Taxonomy" id="1363"/>
    <lineage>
        <taxon>Bacteria</taxon>
        <taxon>Bacillati</taxon>
        <taxon>Bacillota</taxon>
        <taxon>Bacilli</taxon>
        <taxon>Lactobacillales</taxon>
        <taxon>Streptococcaceae</taxon>
        <taxon>Lactococcus</taxon>
    </lineage>
</organism>
<proteinExistence type="evidence at protein level"/>